<name>A0A147ETG9_MICTE</name>
<dbReference type="Pfam" id="PF17227">
    <property type="entry name" value="DUF5302"/>
    <property type="match status" value="1"/>
</dbReference>
<protein>
    <recommendedName>
        <fullName evidence="4">DUF5302 domain-containing protein</fullName>
    </recommendedName>
</protein>
<dbReference type="AlphaFoldDB" id="A0A147ETG9"/>
<organism evidence="2 3">
    <name type="scientific">Microbacterium testaceum</name>
    <name type="common">Aureobacterium testaceum</name>
    <name type="synonym">Brevibacterium testaceum</name>
    <dbReference type="NCBI Taxonomy" id="2033"/>
    <lineage>
        <taxon>Bacteria</taxon>
        <taxon>Bacillati</taxon>
        <taxon>Actinomycetota</taxon>
        <taxon>Actinomycetes</taxon>
        <taxon>Micrococcales</taxon>
        <taxon>Microbacteriaceae</taxon>
        <taxon>Microbacterium</taxon>
    </lineage>
</organism>
<dbReference type="PATRIC" id="fig|2033.6.peg.702"/>
<evidence type="ECO:0000313" key="2">
    <source>
        <dbReference type="EMBL" id="KTR89698.1"/>
    </source>
</evidence>
<evidence type="ECO:0000313" key="3">
    <source>
        <dbReference type="Proteomes" id="UP000075025"/>
    </source>
</evidence>
<dbReference type="OrthoDB" id="4319558at2"/>
<reference evidence="2 3" key="1">
    <citation type="journal article" date="2016" name="Front. Microbiol.">
        <title>Genomic Resource of Rice Seed Associated Bacteria.</title>
        <authorList>
            <person name="Midha S."/>
            <person name="Bansal K."/>
            <person name="Sharma S."/>
            <person name="Kumar N."/>
            <person name="Patil P.P."/>
            <person name="Chaudhry V."/>
            <person name="Patil P.B."/>
        </authorList>
    </citation>
    <scope>NUCLEOTIDE SEQUENCE [LARGE SCALE GENOMIC DNA]</scope>
    <source>
        <strain evidence="2 3">NS220</strain>
    </source>
</reference>
<proteinExistence type="predicted"/>
<evidence type="ECO:0000256" key="1">
    <source>
        <dbReference type="SAM" id="MobiDB-lite"/>
    </source>
</evidence>
<accession>A0A147ETG9</accession>
<evidence type="ECO:0008006" key="4">
    <source>
        <dbReference type="Google" id="ProtNLM"/>
    </source>
</evidence>
<feature type="compositionally biased region" description="Basic and acidic residues" evidence="1">
    <location>
        <begin position="17"/>
        <end position="31"/>
    </location>
</feature>
<dbReference type="Proteomes" id="UP000075025">
    <property type="component" value="Unassembled WGS sequence"/>
</dbReference>
<gene>
    <name evidence="2" type="ORF">NS220_15770</name>
</gene>
<sequence length="64" mass="6967">MSTDETPDAPGSEDAASDMKRKFREALEKKNGQQRAGQAHLDGNSAVHGTHAAVTKREFRRKSG</sequence>
<feature type="region of interest" description="Disordered" evidence="1">
    <location>
        <begin position="1"/>
        <end position="64"/>
    </location>
</feature>
<comment type="caution">
    <text evidence="2">The sequence shown here is derived from an EMBL/GenBank/DDBJ whole genome shotgun (WGS) entry which is preliminary data.</text>
</comment>
<dbReference type="EMBL" id="LDRT01000130">
    <property type="protein sequence ID" value="KTR89698.1"/>
    <property type="molecule type" value="Genomic_DNA"/>
</dbReference>
<dbReference type="InterPro" id="IPR035172">
    <property type="entry name" value="DUF5302"/>
</dbReference>
<dbReference type="RefSeq" id="WP_058624960.1">
    <property type="nucleotide sequence ID" value="NZ_LDRT01000130.1"/>
</dbReference>